<accession>A0ABS9D7Z9</accession>
<dbReference type="Proteomes" id="UP001521137">
    <property type="component" value="Unassembled WGS sequence"/>
</dbReference>
<keyword evidence="2" id="KW-1185">Reference proteome</keyword>
<comment type="caution">
    <text evidence="1">The sequence shown here is derived from an EMBL/GenBank/DDBJ whole genome shotgun (WGS) entry which is preliminary data.</text>
</comment>
<dbReference type="RefSeq" id="WP_235312359.1">
    <property type="nucleotide sequence ID" value="NZ_JAKGAS010000005.1"/>
</dbReference>
<organism evidence="1 2">
    <name type="scientific">Paraglaciecola algarum</name>
    <dbReference type="NCBI Taxonomy" id="3050085"/>
    <lineage>
        <taxon>Bacteria</taxon>
        <taxon>Pseudomonadati</taxon>
        <taxon>Pseudomonadota</taxon>
        <taxon>Gammaproteobacteria</taxon>
        <taxon>Alteromonadales</taxon>
        <taxon>Alteromonadaceae</taxon>
        <taxon>Paraglaciecola</taxon>
    </lineage>
</organism>
<evidence type="ECO:0000313" key="2">
    <source>
        <dbReference type="Proteomes" id="UP001521137"/>
    </source>
</evidence>
<name>A0ABS9D7Z9_9ALTE</name>
<evidence type="ECO:0000313" key="1">
    <source>
        <dbReference type="EMBL" id="MCF2948512.1"/>
    </source>
</evidence>
<gene>
    <name evidence="1" type="ORF">L0668_10375</name>
</gene>
<protein>
    <submittedName>
        <fullName evidence="1">Uncharacterized protein</fullName>
    </submittedName>
</protein>
<reference evidence="1 2" key="1">
    <citation type="submission" date="2022-01" db="EMBL/GenBank/DDBJ databases">
        <title>Paraglaciecola sp. G1-23.</title>
        <authorList>
            <person name="Jin M.S."/>
            <person name="Han D.M."/>
            <person name="Kim H.M."/>
            <person name="Jeon C.O."/>
        </authorList>
    </citation>
    <scope>NUCLEOTIDE SEQUENCE [LARGE SCALE GENOMIC DNA]</scope>
    <source>
        <strain evidence="1 2">G1-23</strain>
    </source>
</reference>
<dbReference type="EMBL" id="JAKGAS010000005">
    <property type="protein sequence ID" value="MCF2948512.1"/>
    <property type="molecule type" value="Genomic_DNA"/>
</dbReference>
<proteinExistence type="predicted"/>
<sequence>MKLVALNSLYEKSDKASLKKQKRLIEIANLDPAANLALRVGSLDGLWEYEINLVKNMNHEGLFANEGKLPVESCLGDEVACTEPSCESDAVANYLLLCSSTLELLMNSESILTSVFSSAIRVMQNGEVEEIFPKFGGGYSQRIFVWCNPEKNSNKLDIDDYASVPCNPAHMTLFVDLQSSNYKSELIGLLPDLVKYPKFIQNKISKIPEQYTNMPERLNCLIEAYEKYWKNLKPNSSVKESIIDADVKKFLDASFASASEPYNKNRDSDNKLVPGKKMVAFAAKTIKPEFIKRSLNRTEKSISDGVPTKFWILLCAAQYFWKNVDRGDIDSHPEGKHIEKVLTCFGNEYPFKHDKMYAGEWENTTPYQDAIEDFQRFISQFPEIKYFRDVSFASDYKYAASIIRPFWAKSKNKGGGRYEYGEAKSKGRENYIRVRKEK</sequence>